<evidence type="ECO:0000259" key="3">
    <source>
        <dbReference type="PROSITE" id="PS50948"/>
    </source>
</evidence>
<feature type="signal peptide" evidence="2">
    <location>
        <begin position="1"/>
        <end position="28"/>
    </location>
</feature>
<accession>A0A7S4N8M9</accession>
<sequence length="489" mass="53247">MMKMLKTANALVLAFVGLAAVIQPSADAKGQDLTATAGKETYLDIHRVLEGCKNDFKCPKKSARKSGRSCYDSFDDCACDPGYSKRSGGCVAEEGLCSLEYVDMVERKQQEVESWLLKAERGGNQEEQVGYIEKANEILSESWDEYNKGKASCEMFVFDEVDEGARKLRCCSFLRRAFKKAAEGFVRVVKRVVDVVVKVVKTAADFLVAIAECGADFFNKSAKCALITCAFGLIGAAADIAFTLATGGVNKATEAGCALSGEPNVDDGEEDSGLFLLNMLEGINGVVCAINRRIESPVLGEVCALSGRIGEIEAEVVRRNRVVFRFVIALQTAMCGSPGSALTELLEEVVSCTQGCAPEGNAFCNKIEAPADNGAGNEEGKDEEEVEEKNEEEEQQDDERAEPVAEQPAVEYKKRKGKACRTGGGKGGVQDKHYELVIDASKDECEKLCSEVNKCKAFEFSKNRCELWMVKPGRFDNKSGFRCYVKRGD</sequence>
<reference evidence="4" key="1">
    <citation type="submission" date="2021-01" db="EMBL/GenBank/DDBJ databases">
        <authorList>
            <person name="Corre E."/>
            <person name="Pelletier E."/>
            <person name="Niang G."/>
            <person name="Scheremetjew M."/>
            <person name="Finn R."/>
            <person name="Kale V."/>
            <person name="Holt S."/>
            <person name="Cochrane G."/>
            <person name="Meng A."/>
            <person name="Brown T."/>
            <person name="Cohen L."/>
        </authorList>
    </citation>
    <scope>NUCLEOTIDE SEQUENCE</scope>
    <source>
        <strain evidence="4">Isolate 1302-5</strain>
    </source>
</reference>
<feature type="region of interest" description="Disordered" evidence="1">
    <location>
        <begin position="367"/>
        <end position="411"/>
    </location>
</feature>
<gene>
    <name evidence="4" type="ORF">OAUR00152_LOCUS32420</name>
</gene>
<dbReference type="InterPro" id="IPR003609">
    <property type="entry name" value="Pan_app"/>
</dbReference>
<feature type="compositionally biased region" description="Acidic residues" evidence="1">
    <location>
        <begin position="380"/>
        <end position="400"/>
    </location>
</feature>
<evidence type="ECO:0000313" key="4">
    <source>
        <dbReference type="EMBL" id="CAE2271729.1"/>
    </source>
</evidence>
<dbReference type="Pfam" id="PF00024">
    <property type="entry name" value="PAN_1"/>
    <property type="match status" value="1"/>
</dbReference>
<organism evidence="4">
    <name type="scientific">Odontella aurita</name>
    <dbReference type="NCBI Taxonomy" id="265563"/>
    <lineage>
        <taxon>Eukaryota</taxon>
        <taxon>Sar</taxon>
        <taxon>Stramenopiles</taxon>
        <taxon>Ochrophyta</taxon>
        <taxon>Bacillariophyta</taxon>
        <taxon>Mediophyceae</taxon>
        <taxon>Biddulphiophycidae</taxon>
        <taxon>Eupodiscales</taxon>
        <taxon>Odontellaceae</taxon>
        <taxon>Odontella</taxon>
    </lineage>
</organism>
<dbReference type="AlphaFoldDB" id="A0A7S4N8M9"/>
<name>A0A7S4N8M9_9STRA</name>
<proteinExistence type="predicted"/>
<evidence type="ECO:0000256" key="2">
    <source>
        <dbReference type="SAM" id="SignalP"/>
    </source>
</evidence>
<evidence type="ECO:0000256" key="1">
    <source>
        <dbReference type="SAM" id="MobiDB-lite"/>
    </source>
</evidence>
<dbReference type="EMBL" id="HBKQ01046960">
    <property type="protein sequence ID" value="CAE2271729.1"/>
    <property type="molecule type" value="Transcribed_RNA"/>
</dbReference>
<feature type="domain" description="Apple" evidence="3">
    <location>
        <begin position="420"/>
        <end position="489"/>
    </location>
</feature>
<feature type="chain" id="PRO_5031410047" description="Apple domain-containing protein" evidence="2">
    <location>
        <begin position="29"/>
        <end position="489"/>
    </location>
</feature>
<keyword evidence="2" id="KW-0732">Signal</keyword>
<protein>
    <recommendedName>
        <fullName evidence="3">Apple domain-containing protein</fullName>
    </recommendedName>
</protein>
<dbReference type="PROSITE" id="PS50948">
    <property type="entry name" value="PAN"/>
    <property type="match status" value="1"/>
</dbReference>